<protein>
    <recommendedName>
        <fullName evidence="5">Transmembrane protein</fullName>
    </recommendedName>
</protein>
<feature type="transmembrane region" description="Helical" evidence="2">
    <location>
        <begin position="344"/>
        <end position="371"/>
    </location>
</feature>
<feature type="transmembrane region" description="Helical" evidence="2">
    <location>
        <begin position="391"/>
        <end position="424"/>
    </location>
</feature>
<evidence type="ECO:0000313" key="4">
    <source>
        <dbReference type="Proteomes" id="UP000054270"/>
    </source>
</evidence>
<evidence type="ECO:0000313" key="3">
    <source>
        <dbReference type="EMBL" id="KJA17960.1"/>
    </source>
</evidence>
<feature type="transmembrane region" description="Helical" evidence="2">
    <location>
        <begin position="312"/>
        <end position="332"/>
    </location>
</feature>
<dbReference type="STRING" id="945553.A0A0D2PCC9"/>
<feature type="compositionally biased region" description="Acidic residues" evidence="1">
    <location>
        <begin position="194"/>
        <end position="203"/>
    </location>
</feature>
<sequence length="485" mass="52905">MLKKQEGADGKIDVRLMCRSSDSKASSASKGRPQGGAMLRLKLRPPPSLKSTVSAPSLVTSTSTSTLRPGLVNAEAGPSRSSTMDSVYTDEMHVSDSAHTKEESASGVQERPASPLSEISSEKAWFGDEVPDLISSDEPPPQSTLRRRRVKGYAIYSDEDCSEDSMSDDFQETDRLLPTSQDLKDDDGNSNTIVDDDCDEDDDRSMTPHTSHLTLSLTRQKQTPDEFTFRAATGDTISFSSTTTATGRKIWIAAARDILLPLYTEKLSLPPQQTDMTFIERLLAAFTLYAQMRCAHSESDFDPIVRRLQSEWAVVGTLLLALAGVNTAMFTIQTGGMFTVSEKAQIAIALSSVTSGLGIACVAWFFMRYNWADTSTFMFRSRDVFSTDERASYFFFALSARVPAFCMFMSACALTACLALIAFATFPGGVLVLSFVVGVLMSLQFIVFGMSWLGRQVVTGGRAGGERVRGAVKRVRSMTTSTVVE</sequence>
<name>A0A0D2PCC9_HYPSF</name>
<keyword evidence="2" id="KW-1133">Transmembrane helix</keyword>
<feature type="compositionally biased region" description="Basic and acidic residues" evidence="1">
    <location>
        <begin position="1"/>
        <end position="16"/>
    </location>
</feature>
<feature type="region of interest" description="Disordered" evidence="1">
    <location>
        <begin position="130"/>
        <end position="149"/>
    </location>
</feature>
<dbReference type="OrthoDB" id="2642524at2759"/>
<evidence type="ECO:0008006" key="5">
    <source>
        <dbReference type="Google" id="ProtNLM"/>
    </source>
</evidence>
<keyword evidence="4" id="KW-1185">Reference proteome</keyword>
<accession>A0A0D2PCC9</accession>
<dbReference type="Proteomes" id="UP000054270">
    <property type="component" value="Unassembled WGS sequence"/>
</dbReference>
<feature type="transmembrane region" description="Helical" evidence="2">
    <location>
        <begin position="430"/>
        <end position="453"/>
    </location>
</feature>
<feature type="region of interest" description="Disordered" evidence="1">
    <location>
        <begin position="178"/>
        <end position="209"/>
    </location>
</feature>
<feature type="compositionally biased region" description="Basic and acidic residues" evidence="1">
    <location>
        <begin position="90"/>
        <end position="104"/>
    </location>
</feature>
<keyword evidence="2" id="KW-0812">Transmembrane</keyword>
<reference evidence="4" key="1">
    <citation type="submission" date="2014-04" db="EMBL/GenBank/DDBJ databases">
        <title>Evolutionary Origins and Diversification of the Mycorrhizal Mutualists.</title>
        <authorList>
            <consortium name="DOE Joint Genome Institute"/>
            <consortium name="Mycorrhizal Genomics Consortium"/>
            <person name="Kohler A."/>
            <person name="Kuo A."/>
            <person name="Nagy L.G."/>
            <person name="Floudas D."/>
            <person name="Copeland A."/>
            <person name="Barry K.W."/>
            <person name="Cichocki N."/>
            <person name="Veneault-Fourrey C."/>
            <person name="LaButti K."/>
            <person name="Lindquist E.A."/>
            <person name="Lipzen A."/>
            <person name="Lundell T."/>
            <person name="Morin E."/>
            <person name="Murat C."/>
            <person name="Riley R."/>
            <person name="Ohm R."/>
            <person name="Sun H."/>
            <person name="Tunlid A."/>
            <person name="Henrissat B."/>
            <person name="Grigoriev I.V."/>
            <person name="Hibbett D.S."/>
            <person name="Martin F."/>
        </authorList>
    </citation>
    <scope>NUCLEOTIDE SEQUENCE [LARGE SCALE GENOMIC DNA]</scope>
    <source>
        <strain evidence="4">FD-334 SS-4</strain>
    </source>
</reference>
<dbReference type="AlphaFoldDB" id="A0A0D2PCC9"/>
<dbReference type="EMBL" id="KN817596">
    <property type="protein sequence ID" value="KJA17960.1"/>
    <property type="molecule type" value="Genomic_DNA"/>
</dbReference>
<feature type="compositionally biased region" description="Low complexity" evidence="1">
    <location>
        <begin position="49"/>
        <end position="67"/>
    </location>
</feature>
<feature type="region of interest" description="Disordered" evidence="1">
    <location>
        <begin position="1"/>
        <end position="121"/>
    </location>
</feature>
<organism evidence="3 4">
    <name type="scientific">Hypholoma sublateritium (strain FD-334 SS-4)</name>
    <dbReference type="NCBI Taxonomy" id="945553"/>
    <lineage>
        <taxon>Eukaryota</taxon>
        <taxon>Fungi</taxon>
        <taxon>Dikarya</taxon>
        <taxon>Basidiomycota</taxon>
        <taxon>Agaricomycotina</taxon>
        <taxon>Agaricomycetes</taxon>
        <taxon>Agaricomycetidae</taxon>
        <taxon>Agaricales</taxon>
        <taxon>Agaricineae</taxon>
        <taxon>Strophariaceae</taxon>
        <taxon>Hypholoma</taxon>
    </lineage>
</organism>
<evidence type="ECO:0000256" key="1">
    <source>
        <dbReference type="SAM" id="MobiDB-lite"/>
    </source>
</evidence>
<gene>
    <name evidence="3" type="ORF">HYPSUDRAFT_70328</name>
</gene>
<keyword evidence="2" id="KW-0472">Membrane</keyword>
<evidence type="ECO:0000256" key="2">
    <source>
        <dbReference type="SAM" id="Phobius"/>
    </source>
</evidence>
<proteinExistence type="predicted"/>